<evidence type="ECO:0000313" key="1">
    <source>
        <dbReference type="EMBL" id="CAD8142797.1"/>
    </source>
</evidence>
<accession>A0A8S1SUF2</accession>
<dbReference type="OrthoDB" id="292337at2759"/>
<evidence type="ECO:0008006" key="3">
    <source>
        <dbReference type="Google" id="ProtNLM"/>
    </source>
</evidence>
<proteinExistence type="predicted"/>
<gene>
    <name evidence="1" type="ORF">POCTA_138.1.T0140157</name>
</gene>
<keyword evidence="2" id="KW-1185">Reference proteome</keyword>
<dbReference type="Pfam" id="PF01508">
    <property type="entry name" value="Paramecium_SA"/>
    <property type="match status" value="1"/>
</dbReference>
<sequence>MAFVFNTSAIFINQKKKCDCISYLNDFECNLNQQCIWNTTTACQTKTCSQLYYPFQCKSSQGCYYNSKDNTCAVFADCSTLIATSQQDCESQSFYCGLYNSTTKACQSLTLNACPQYKVQQECLYSGQGQLCLWSDNQCQDFSCSLIDTQSQCQTYNLYCTWMINTQTCVTATCDNKPPSECTLFLSKNGNNTDIQPCYVDYSAKPARCRDASLSDLSAFTCSLNTLNYALWNSGNLDSGSCELCYAPLIQIIILAILIMIQ</sequence>
<dbReference type="InterPro" id="IPR002895">
    <property type="entry name" value="Paramecium_SA"/>
</dbReference>
<dbReference type="SMART" id="SM00639">
    <property type="entry name" value="PSA"/>
    <property type="match status" value="3"/>
</dbReference>
<dbReference type="AlphaFoldDB" id="A0A8S1SUF2"/>
<protein>
    <recommendedName>
        <fullName evidence="3">Mini antigen</fullName>
    </recommendedName>
</protein>
<name>A0A8S1SUF2_PAROT</name>
<reference evidence="1" key="1">
    <citation type="submission" date="2021-01" db="EMBL/GenBank/DDBJ databases">
        <authorList>
            <consortium name="Genoscope - CEA"/>
            <person name="William W."/>
        </authorList>
    </citation>
    <scope>NUCLEOTIDE SEQUENCE</scope>
</reference>
<evidence type="ECO:0000313" key="2">
    <source>
        <dbReference type="Proteomes" id="UP000683925"/>
    </source>
</evidence>
<dbReference type="EMBL" id="CAJJDP010000014">
    <property type="protein sequence ID" value="CAD8142797.1"/>
    <property type="molecule type" value="Genomic_DNA"/>
</dbReference>
<organism evidence="1 2">
    <name type="scientific">Paramecium octaurelia</name>
    <dbReference type="NCBI Taxonomy" id="43137"/>
    <lineage>
        <taxon>Eukaryota</taxon>
        <taxon>Sar</taxon>
        <taxon>Alveolata</taxon>
        <taxon>Ciliophora</taxon>
        <taxon>Intramacronucleata</taxon>
        <taxon>Oligohymenophorea</taxon>
        <taxon>Peniculida</taxon>
        <taxon>Parameciidae</taxon>
        <taxon>Paramecium</taxon>
    </lineage>
</organism>
<dbReference type="OMA" id="CTWMINT"/>
<comment type="caution">
    <text evidence="1">The sequence shown here is derived from an EMBL/GenBank/DDBJ whole genome shotgun (WGS) entry which is preliminary data.</text>
</comment>
<dbReference type="Proteomes" id="UP000683925">
    <property type="component" value="Unassembled WGS sequence"/>
</dbReference>